<gene>
    <name evidence="2" type="ORF">PVAP13_5KG470107</name>
</gene>
<keyword evidence="3" id="KW-1185">Reference proteome</keyword>
<evidence type="ECO:0000313" key="2">
    <source>
        <dbReference type="EMBL" id="KAG2600323.1"/>
    </source>
</evidence>
<feature type="compositionally biased region" description="Basic residues" evidence="1">
    <location>
        <begin position="199"/>
        <end position="214"/>
    </location>
</feature>
<dbReference type="AlphaFoldDB" id="A0A8T0STU4"/>
<protein>
    <submittedName>
        <fullName evidence="2">Uncharacterized protein</fullName>
    </submittedName>
</protein>
<feature type="compositionally biased region" description="Basic and acidic residues" evidence="1">
    <location>
        <begin position="179"/>
        <end position="198"/>
    </location>
</feature>
<proteinExistence type="predicted"/>
<dbReference type="EMBL" id="CM029045">
    <property type="protein sequence ID" value="KAG2600323.1"/>
    <property type="molecule type" value="Genomic_DNA"/>
</dbReference>
<evidence type="ECO:0000313" key="3">
    <source>
        <dbReference type="Proteomes" id="UP000823388"/>
    </source>
</evidence>
<reference evidence="2" key="1">
    <citation type="submission" date="2020-05" db="EMBL/GenBank/DDBJ databases">
        <title>WGS assembly of Panicum virgatum.</title>
        <authorList>
            <person name="Lovell J.T."/>
            <person name="Jenkins J."/>
            <person name="Shu S."/>
            <person name="Juenger T.E."/>
            <person name="Schmutz J."/>
        </authorList>
    </citation>
    <scope>NUCLEOTIDE SEQUENCE</scope>
    <source>
        <strain evidence="2">AP13</strain>
    </source>
</reference>
<accession>A0A8T0STU4</accession>
<sequence length="304" mass="34045">MGDLGRELLPAMPVGKRDGGVISGYLSALPPRPPNSARHAGPRRHRQLAPGGRRAASRRRCRGGCRRRRPRPPPRAPSPGSPPRPRPTTRSTTRIWGPSSSSRRATPWSPGREARGGLRARARHEPPRRRHHPLRPGPPRRRHPRHRARRRRRHAAAARRGRRRGGRREPPPAAASTRGRPEGREVVPRRLLRLDAARRHARHARPHGRLHRLLRQGARDPDGRARRPRSPGERRVTPPGLHCFTPAGRWTAVATQRKDGVARRPLARSSCRGRKGIRCSSAACSWATDRWVCMCGAHVSGTPL</sequence>
<feature type="compositionally biased region" description="Basic and acidic residues" evidence="1">
    <location>
        <begin position="217"/>
        <end position="236"/>
    </location>
</feature>
<evidence type="ECO:0000256" key="1">
    <source>
        <dbReference type="SAM" id="MobiDB-lite"/>
    </source>
</evidence>
<feature type="region of interest" description="Disordered" evidence="1">
    <location>
        <begin position="1"/>
        <end position="242"/>
    </location>
</feature>
<comment type="caution">
    <text evidence="2">The sequence shown here is derived from an EMBL/GenBank/DDBJ whole genome shotgun (WGS) entry which is preliminary data.</text>
</comment>
<feature type="compositionally biased region" description="Pro residues" evidence="1">
    <location>
        <begin position="73"/>
        <end position="86"/>
    </location>
</feature>
<feature type="compositionally biased region" description="Basic residues" evidence="1">
    <location>
        <begin position="55"/>
        <end position="72"/>
    </location>
</feature>
<feature type="compositionally biased region" description="Basic residues" evidence="1">
    <location>
        <begin position="118"/>
        <end position="166"/>
    </location>
</feature>
<organism evidence="2 3">
    <name type="scientific">Panicum virgatum</name>
    <name type="common">Blackwell switchgrass</name>
    <dbReference type="NCBI Taxonomy" id="38727"/>
    <lineage>
        <taxon>Eukaryota</taxon>
        <taxon>Viridiplantae</taxon>
        <taxon>Streptophyta</taxon>
        <taxon>Embryophyta</taxon>
        <taxon>Tracheophyta</taxon>
        <taxon>Spermatophyta</taxon>
        <taxon>Magnoliopsida</taxon>
        <taxon>Liliopsida</taxon>
        <taxon>Poales</taxon>
        <taxon>Poaceae</taxon>
        <taxon>PACMAD clade</taxon>
        <taxon>Panicoideae</taxon>
        <taxon>Panicodae</taxon>
        <taxon>Paniceae</taxon>
        <taxon>Panicinae</taxon>
        <taxon>Panicum</taxon>
        <taxon>Panicum sect. Hiantes</taxon>
    </lineage>
</organism>
<name>A0A8T0STU4_PANVG</name>
<dbReference type="Proteomes" id="UP000823388">
    <property type="component" value="Chromosome 5K"/>
</dbReference>